<dbReference type="InterPro" id="IPR025377">
    <property type="entry name" value="DUF4367"/>
</dbReference>
<accession>A0ABT8QRF1</accession>
<protein>
    <submittedName>
        <fullName evidence="3">DUF4367 domain-containing protein</fullName>
    </submittedName>
</protein>
<organism evidence="3 4">
    <name type="scientific">Desulfosporosinus nitroreducens</name>
    <dbReference type="NCBI Taxonomy" id="2018668"/>
    <lineage>
        <taxon>Bacteria</taxon>
        <taxon>Bacillati</taxon>
        <taxon>Bacillota</taxon>
        <taxon>Clostridia</taxon>
        <taxon>Eubacteriales</taxon>
        <taxon>Desulfitobacteriaceae</taxon>
        <taxon>Desulfosporosinus</taxon>
    </lineage>
</organism>
<reference evidence="3" key="1">
    <citation type="submission" date="2022-05" db="EMBL/GenBank/DDBJ databases">
        <title>Expanded diversity of anoxic marine methylotrophy in a Black Sea sulfate reducing microorganism.</title>
        <authorList>
            <person name="Fischer P.Q."/>
            <person name="Stams A.J.M."/>
            <person name="Villanueva L."/>
            <person name="Sousa D.Z."/>
        </authorList>
    </citation>
    <scope>NUCLEOTIDE SEQUENCE</scope>
    <source>
        <strain evidence="3">P130</strain>
    </source>
</reference>
<dbReference type="Pfam" id="PF14285">
    <property type="entry name" value="DUF4367"/>
    <property type="match status" value="1"/>
</dbReference>
<evidence type="ECO:0000259" key="2">
    <source>
        <dbReference type="Pfam" id="PF14285"/>
    </source>
</evidence>
<feature type="domain" description="DUF4367" evidence="2">
    <location>
        <begin position="178"/>
        <end position="288"/>
    </location>
</feature>
<dbReference type="Proteomes" id="UP001176021">
    <property type="component" value="Unassembled WGS sequence"/>
</dbReference>
<dbReference type="RefSeq" id="WP_302049046.1">
    <property type="nucleotide sequence ID" value="NZ_JAMJEV010000010.1"/>
</dbReference>
<evidence type="ECO:0000313" key="3">
    <source>
        <dbReference type="EMBL" id="MDO0823911.1"/>
    </source>
</evidence>
<gene>
    <name evidence="3" type="ORF">M8H41_13755</name>
</gene>
<keyword evidence="1" id="KW-0812">Transmembrane</keyword>
<keyword evidence="1" id="KW-0472">Membrane</keyword>
<comment type="caution">
    <text evidence="3">The sequence shown here is derived from an EMBL/GenBank/DDBJ whole genome shotgun (WGS) entry which is preliminary data.</text>
</comment>
<evidence type="ECO:0000313" key="4">
    <source>
        <dbReference type="Proteomes" id="UP001176021"/>
    </source>
</evidence>
<dbReference type="EMBL" id="JAMJEV010000010">
    <property type="protein sequence ID" value="MDO0823911.1"/>
    <property type="molecule type" value="Genomic_DNA"/>
</dbReference>
<proteinExistence type="predicted"/>
<feature type="transmembrane region" description="Helical" evidence="1">
    <location>
        <begin position="103"/>
        <end position="124"/>
    </location>
</feature>
<evidence type="ECO:0000256" key="1">
    <source>
        <dbReference type="SAM" id="Phobius"/>
    </source>
</evidence>
<sequence>MEKTRDSLDTISDKETIRKILSEKESDVLEKEKLYRILYEASAVDAISMDTDLIDECIKAINLIEGKEEHLSEEKMKTMGQNVDQAYKKWRSSQRKTLAAKRIAQVAAAFVLIFFTSSTVANAFGYNLIQSMVNWGKDTFKLSIQSQSAGESNSNVAERKTYSSIQDVIKDIPVKPLLPQWVPQGFTFKYGEAFKLQNNSKALLYFQDDSNRVIVFDLSSYPLGEQSVGDTDFEKDENLVEVYEKNNVKHYILRNLGQTQAIWSYYNTVYNISGDITLDELIKIIDSMN</sequence>
<keyword evidence="1" id="KW-1133">Transmembrane helix</keyword>
<name>A0ABT8QRF1_9FIRM</name>
<keyword evidence="4" id="KW-1185">Reference proteome</keyword>